<dbReference type="STRING" id="44576.SAMN05421881_101832"/>
<dbReference type="InterPro" id="IPR013384">
    <property type="entry name" value="Flagell_FlgL"/>
</dbReference>
<gene>
    <name evidence="6" type="ORF">SAMN05421881_101832</name>
</gene>
<evidence type="ECO:0000256" key="1">
    <source>
        <dbReference type="ARBA" id="ARBA00004365"/>
    </source>
</evidence>
<keyword evidence="6" id="KW-0969">Cilium</keyword>
<dbReference type="GO" id="GO:0005198">
    <property type="term" value="F:structural molecule activity"/>
    <property type="evidence" value="ECO:0007669"/>
    <property type="project" value="InterPro"/>
</dbReference>
<dbReference type="InterPro" id="IPR001029">
    <property type="entry name" value="Flagellin_N"/>
</dbReference>
<dbReference type="NCBIfam" id="TIGR02550">
    <property type="entry name" value="flagell_flgL"/>
    <property type="match status" value="1"/>
</dbReference>
<dbReference type="RefSeq" id="WP_090413363.1">
    <property type="nucleotide sequence ID" value="NZ_FNOY01000018.1"/>
</dbReference>
<comment type="similarity">
    <text evidence="3">Belongs to the bacterial flagellin family.</text>
</comment>
<evidence type="ECO:0000256" key="4">
    <source>
        <dbReference type="ARBA" id="ARBA00023143"/>
    </source>
</evidence>
<dbReference type="PANTHER" id="PTHR42792">
    <property type="entry name" value="FLAGELLIN"/>
    <property type="match status" value="1"/>
</dbReference>
<dbReference type="AlphaFoldDB" id="A0A1H3H5I7"/>
<evidence type="ECO:0000259" key="5">
    <source>
        <dbReference type="Pfam" id="PF00669"/>
    </source>
</evidence>
<comment type="subcellular location">
    <subcellularLocation>
        <location evidence="1">Bacterial flagellum</location>
    </subcellularLocation>
    <subcellularLocation>
        <location evidence="2">Secreted</location>
    </subcellularLocation>
</comment>
<sequence>MRVSTNTLYDQGVKSMLQQQHALFKTQQQISTGKRILTPADDPIGSARAHELSQAISINTQYAGNRGQAADSLKLLDHTLAGVTDLIQHVQSLAVTAGNAALSDSDRASIATELRGRFEELLGLANSADSEANFLFAGFQSKNQPFVQTAAGVQYVGDQGQRLVQVSSSRQMAVGETGQAVFERIRNGNGVFVTAADAGNSGSGVISPGAVTSPAGLTGDEYRIDFSDIGGVTSYTITNETTGAPVGAPVFIDIPFTSGDVIAFDGLQFEIRGMPAAGDKFHVKPSGHESLFQTMQNFINVLEIPASGPGNARLSNVLQNTMQNLGHALDNVLSARAAAGTRLQEIDALQQTGSAVTLQYQQSLSQLEDLDYAQAISDLMRRQTQLEAAQQSFARIANLSLFNVI</sequence>
<evidence type="ECO:0000256" key="2">
    <source>
        <dbReference type="ARBA" id="ARBA00004613"/>
    </source>
</evidence>
<keyword evidence="6" id="KW-0966">Cell projection</keyword>
<keyword evidence="7" id="KW-1185">Reference proteome</keyword>
<accession>A0A1H3H5I7</accession>
<dbReference type="InterPro" id="IPR001492">
    <property type="entry name" value="Flagellin"/>
</dbReference>
<dbReference type="PANTHER" id="PTHR42792:SF1">
    <property type="entry name" value="FLAGELLAR HOOK-ASSOCIATED PROTEIN 3"/>
    <property type="match status" value="1"/>
</dbReference>
<dbReference type="GO" id="GO:0005576">
    <property type="term" value="C:extracellular region"/>
    <property type="evidence" value="ECO:0007669"/>
    <property type="project" value="UniProtKB-SubCell"/>
</dbReference>
<dbReference type="GO" id="GO:0071973">
    <property type="term" value="P:bacterial-type flagellum-dependent cell motility"/>
    <property type="evidence" value="ECO:0007669"/>
    <property type="project" value="InterPro"/>
</dbReference>
<evidence type="ECO:0000313" key="7">
    <source>
        <dbReference type="Proteomes" id="UP000198640"/>
    </source>
</evidence>
<dbReference type="EMBL" id="FNOY01000018">
    <property type="protein sequence ID" value="SDY10843.1"/>
    <property type="molecule type" value="Genomic_DNA"/>
</dbReference>
<dbReference type="OrthoDB" id="9768249at2"/>
<name>A0A1H3H5I7_9PROT</name>
<organism evidence="6 7">
    <name type="scientific">Nitrosomonas halophila</name>
    <dbReference type="NCBI Taxonomy" id="44576"/>
    <lineage>
        <taxon>Bacteria</taxon>
        <taxon>Pseudomonadati</taxon>
        <taxon>Pseudomonadota</taxon>
        <taxon>Betaproteobacteria</taxon>
        <taxon>Nitrosomonadales</taxon>
        <taxon>Nitrosomonadaceae</taxon>
        <taxon>Nitrosomonas</taxon>
    </lineage>
</organism>
<feature type="domain" description="Flagellin N-terminal" evidence="5">
    <location>
        <begin position="3"/>
        <end position="139"/>
    </location>
</feature>
<dbReference type="GO" id="GO:0009424">
    <property type="term" value="C:bacterial-type flagellum hook"/>
    <property type="evidence" value="ECO:0007669"/>
    <property type="project" value="InterPro"/>
</dbReference>
<keyword evidence="6" id="KW-0282">Flagellum</keyword>
<evidence type="ECO:0000256" key="3">
    <source>
        <dbReference type="ARBA" id="ARBA00005709"/>
    </source>
</evidence>
<evidence type="ECO:0000313" key="6">
    <source>
        <dbReference type="EMBL" id="SDY10843.1"/>
    </source>
</evidence>
<dbReference type="Gene3D" id="1.20.1330.10">
    <property type="entry name" value="f41 fragment of flagellin, N-terminal domain"/>
    <property type="match status" value="2"/>
</dbReference>
<dbReference type="SUPFAM" id="SSF64518">
    <property type="entry name" value="Phase 1 flagellin"/>
    <property type="match status" value="1"/>
</dbReference>
<reference evidence="6 7" key="1">
    <citation type="submission" date="2016-10" db="EMBL/GenBank/DDBJ databases">
        <authorList>
            <person name="de Groot N.N."/>
        </authorList>
    </citation>
    <scope>NUCLEOTIDE SEQUENCE [LARGE SCALE GENOMIC DNA]</scope>
    <source>
        <strain evidence="6 7">Nm1</strain>
    </source>
</reference>
<protein>
    <submittedName>
        <fullName evidence="6">Flagellar hook-associated protein 3 FlgL</fullName>
    </submittedName>
</protein>
<dbReference type="Proteomes" id="UP000198640">
    <property type="component" value="Unassembled WGS sequence"/>
</dbReference>
<keyword evidence="4" id="KW-0975">Bacterial flagellum</keyword>
<dbReference type="Pfam" id="PF00669">
    <property type="entry name" value="Flagellin_N"/>
    <property type="match status" value="1"/>
</dbReference>
<proteinExistence type="inferred from homology"/>